<dbReference type="AlphaFoldDB" id="A0A9W9L760"/>
<dbReference type="RefSeq" id="XP_056524339.1">
    <property type="nucleotide sequence ID" value="XM_056662226.1"/>
</dbReference>
<gene>
    <name evidence="1" type="ORF">N7515_001482</name>
</gene>
<organism evidence="1 2">
    <name type="scientific">Penicillium bovifimosum</name>
    <dbReference type="NCBI Taxonomy" id="126998"/>
    <lineage>
        <taxon>Eukaryota</taxon>
        <taxon>Fungi</taxon>
        <taxon>Dikarya</taxon>
        <taxon>Ascomycota</taxon>
        <taxon>Pezizomycotina</taxon>
        <taxon>Eurotiomycetes</taxon>
        <taxon>Eurotiomycetidae</taxon>
        <taxon>Eurotiales</taxon>
        <taxon>Aspergillaceae</taxon>
        <taxon>Penicillium</taxon>
    </lineage>
</organism>
<reference evidence="1" key="1">
    <citation type="submission" date="2022-11" db="EMBL/GenBank/DDBJ databases">
        <authorList>
            <person name="Petersen C."/>
        </authorList>
    </citation>
    <scope>NUCLEOTIDE SEQUENCE</scope>
    <source>
        <strain evidence="1">IBT 22155</strain>
    </source>
</reference>
<proteinExistence type="predicted"/>
<dbReference type="OrthoDB" id="4307606at2759"/>
<name>A0A9W9L760_9EURO</name>
<evidence type="ECO:0000313" key="2">
    <source>
        <dbReference type="Proteomes" id="UP001149079"/>
    </source>
</evidence>
<accession>A0A9W9L760</accession>
<evidence type="ECO:0000313" key="1">
    <source>
        <dbReference type="EMBL" id="KAJ5142695.1"/>
    </source>
</evidence>
<dbReference type="Proteomes" id="UP001149079">
    <property type="component" value="Unassembled WGS sequence"/>
</dbReference>
<dbReference type="EMBL" id="JAPQKL010000002">
    <property type="protein sequence ID" value="KAJ5142695.1"/>
    <property type="molecule type" value="Genomic_DNA"/>
</dbReference>
<keyword evidence="2" id="KW-1185">Reference proteome</keyword>
<comment type="caution">
    <text evidence="1">The sequence shown here is derived from an EMBL/GenBank/DDBJ whole genome shotgun (WGS) entry which is preliminary data.</text>
</comment>
<protein>
    <submittedName>
        <fullName evidence="1">Uncharacterized protein</fullName>
    </submittedName>
</protein>
<reference evidence="1" key="2">
    <citation type="journal article" date="2023" name="IMA Fungus">
        <title>Comparative genomic study of the Penicillium genus elucidates a diverse pangenome and 15 lateral gene transfer events.</title>
        <authorList>
            <person name="Petersen C."/>
            <person name="Sorensen T."/>
            <person name="Nielsen M.R."/>
            <person name="Sondergaard T.E."/>
            <person name="Sorensen J.L."/>
            <person name="Fitzpatrick D.A."/>
            <person name="Frisvad J.C."/>
            <person name="Nielsen K.L."/>
        </authorList>
    </citation>
    <scope>NUCLEOTIDE SEQUENCE</scope>
    <source>
        <strain evidence="1">IBT 22155</strain>
    </source>
</reference>
<sequence>MSYRPGPVSTFKRHREAFISNLNAQAEALRNDPRCAEDVAANLRELVHDVYSIRSASMVMAAEARGNAFVQAKPYGFYGHNVPRMCNDLVACLLHWADILVNTDGRRTDGIVAGAIEGVVASLGL</sequence>
<dbReference type="GeneID" id="81401396"/>